<dbReference type="InterPro" id="IPR029001">
    <property type="entry name" value="ITPase-like_fam"/>
</dbReference>
<dbReference type="PANTHER" id="PTHR43213">
    <property type="entry name" value="BIFUNCTIONAL DTTP/UTP PYROPHOSPHATASE/METHYLTRANSFERASE PROTEIN-RELATED"/>
    <property type="match status" value="1"/>
</dbReference>
<dbReference type="EC" id="3.6.1.9" evidence="4"/>
<comment type="catalytic activity">
    <reaction evidence="4">
        <text>dTTP + H2O = dTMP + diphosphate + H(+)</text>
        <dbReference type="Rhea" id="RHEA:28534"/>
        <dbReference type="ChEBI" id="CHEBI:15377"/>
        <dbReference type="ChEBI" id="CHEBI:15378"/>
        <dbReference type="ChEBI" id="CHEBI:33019"/>
        <dbReference type="ChEBI" id="CHEBI:37568"/>
        <dbReference type="ChEBI" id="CHEBI:63528"/>
        <dbReference type="EC" id="3.6.1.9"/>
    </reaction>
</comment>
<dbReference type="NCBIfam" id="TIGR00172">
    <property type="entry name" value="maf"/>
    <property type="match status" value="1"/>
</dbReference>
<feature type="site" description="Important for substrate specificity" evidence="4">
    <location>
        <position position="12"/>
    </location>
</feature>
<sequence length="194" mass="20829">MTTLILASASPRRRELLTQIGVAFEVCAPGLSEQHRAGETPQCYVRRLALEKARAGFEQGGACCPALGSDTAVICDDEILGKPRDEADAVRMLMLLSGRRHQVLTGVALVDAERSETRVVTTEVEFRVLSEAQCRRYWASGEPRDKAGAYAIQGLGAVFVTAISGSYSSVVGLPLAETAQLLAQFGVPLWYGAD</sequence>
<keyword evidence="3 4" id="KW-0546">Nucleotide metabolism</keyword>
<feature type="site" description="Important for substrate specificity" evidence="4">
    <location>
        <position position="153"/>
    </location>
</feature>
<comment type="function">
    <text evidence="4">Nucleoside triphosphate pyrophosphatase that hydrolyzes dTTP and UTP. May have a dual role in cell division arrest and in preventing the incorporation of modified nucleotides into cellular nucleic acids.</text>
</comment>
<dbReference type="RefSeq" id="WP_255856210.1">
    <property type="nucleotide sequence ID" value="NZ_CP073347.1"/>
</dbReference>
<evidence type="ECO:0000313" key="6">
    <source>
        <dbReference type="Proteomes" id="UP001058461"/>
    </source>
</evidence>
<keyword evidence="6" id="KW-1185">Reference proteome</keyword>
<comment type="cofactor">
    <cofactor evidence="1 4">
        <name>a divalent metal cation</name>
        <dbReference type="ChEBI" id="CHEBI:60240"/>
    </cofactor>
</comment>
<name>A0ABY5HR27_9GAMM</name>
<evidence type="ECO:0000256" key="2">
    <source>
        <dbReference type="ARBA" id="ARBA00022801"/>
    </source>
</evidence>
<dbReference type="PIRSF" id="PIRSF006305">
    <property type="entry name" value="Maf"/>
    <property type="match status" value="1"/>
</dbReference>
<comment type="catalytic activity">
    <reaction evidence="4">
        <text>UTP + H2O = UMP + diphosphate + H(+)</text>
        <dbReference type="Rhea" id="RHEA:29395"/>
        <dbReference type="ChEBI" id="CHEBI:15377"/>
        <dbReference type="ChEBI" id="CHEBI:15378"/>
        <dbReference type="ChEBI" id="CHEBI:33019"/>
        <dbReference type="ChEBI" id="CHEBI:46398"/>
        <dbReference type="ChEBI" id="CHEBI:57865"/>
        <dbReference type="EC" id="3.6.1.9"/>
    </reaction>
</comment>
<keyword evidence="2 4" id="KW-0378">Hydrolase</keyword>
<evidence type="ECO:0000256" key="3">
    <source>
        <dbReference type="ARBA" id="ARBA00023080"/>
    </source>
</evidence>
<dbReference type="CDD" id="cd00555">
    <property type="entry name" value="Maf"/>
    <property type="match status" value="1"/>
</dbReference>
<dbReference type="Pfam" id="PF02545">
    <property type="entry name" value="Maf"/>
    <property type="match status" value="1"/>
</dbReference>
<comment type="subcellular location">
    <subcellularLocation>
        <location evidence="4">Cytoplasm</location>
    </subcellularLocation>
</comment>
<reference evidence="5" key="1">
    <citation type="submission" date="2021-04" db="EMBL/GenBank/DDBJ databases">
        <title>Oceanospirillales bacteria with DddD are important DMSP degraders in coastal seawater.</title>
        <authorList>
            <person name="Liu J."/>
        </authorList>
    </citation>
    <scope>NUCLEOTIDE SEQUENCE</scope>
    <source>
        <strain evidence="5">D13-1</strain>
    </source>
</reference>
<keyword evidence="4" id="KW-0963">Cytoplasm</keyword>
<dbReference type="Gene3D" id="3.90.950.10">
    <property type="match status" value="1"/>
</dbReference>
<dbReference type="Proteomes" id="UP001058461">
    <property type="component" value="Chromosome"/>
</dbReference>
<dbReference type="HAMAP" id="MF_00528">
    <property type="entry name" value="Maf"/>
    <property type="match status" value="1"/>
</dbReference>
<comment type="similarity">
    <text evidence="4">Belongs to the Maf family. YhdE subfamily.</text>
</comment>
<dbReference type="EMBL" id="CP073347">
    <property type="protein sequence ID" value="UTW14013.1"/>
    <property type="molecule type" value="Genomic_DNA"/>
</dbReference>
<feature type="active site" description="Proton acceptor" evidence="4">
    <location>
        <position position="70"/>
    </location>
</feature>
<dbReference type="SUPFAM" id="SSF52972">
    <property type="entry name" value="ITPase-like"/>
    <property type="match status" value="1"/>
</dbReference>
<comment type="caution">
    <text evidence="4">Lacks conserved residue(s) required for the propagation of feature annotation.</text>
</comment>
<accession>A0ABY5HR27</accession>
<protein>
    <recommendedName>
        <fullName evidence="4">dTTP/UTP pyrophosphatase</fullName>
        <shortName evidence="4">dTTPase/UTPase</shortName>
        <ecNumber evidence="4">3.6.1.9</ecNumber>
    </recommendedName>
    <alternativeName>
        <fullName evidence="4">Nucleoside triphosphate pyrophosphatase</fullName>
    </alternativeName>
    <alternativeName>
        <fullName evidence="4">Nucleotide pyrophosphatase</fullName>
        <shortName evidence="4">Nucleotide PPase</shortName>
    </alternativeName>
</protein>
<proteinExistence type="inferred from homology"/>
<organism evidence="5 6">
    <name type="scientific">Marinobacterium rhizophilum</name>
    <dbReference type="NCBI Taxonomy" id="420402"/>
    <lineage>
        <taxon>Bacteria</taxon>
        <taxon>Pseudomonadati</taxon>
        <taxon>Pseudomonadota</taxon>
        <taxon>Gammaproteobacteria</taxon>
        <taxon>Oceanospirillales</taxon>
        <taxon>Oceanospirillaceae</taxon>
        <taxon>Marinobacterium</taxon>
    </lineage>
</organism>
<gene>
    <name evidence="5" type="primary">maf</name>
    <name evidence="5" type="ORF">KDW95_10405</name>
</gene>
<evidence type="ECO:0000256" key="1">
    <source>
        <dbReference type="ARBA" id="ARBA00001968"/>
    </source>
</evidence>
<evidence type="ECO:0000256" key="4">
    <source>
        <dbReference type="HAMAP-Rule" id="MF_00528"/>
    </source>
</evidence>
<dbReference type="PANTHER" id="PTHR43213:SF5">
    <property type="entry name" value="BIFUNCTIONAL DTTP_UTP PYROPHOSPHATASE_METHYLTRANSFERASE PROTEIN-RELATED"/>
    <property type="match status" value="1"/>
</dbReference>
<evidence type="ECO:0000313" key="5">
    <source>
        <dbReference type="EMBL" id="UTW14013.1"/>
    </source>
</evidence>
<feature type="site" description="Important for substrate specificity" evidence="4">
    <location>
        <position position="71"/>
    </location>
</feature>
<dbReference type="InterPro" id="IPR003697">
    <property type="entry name" value="Maf-like"/>
</dbReference>